<name>A0A921F9Y5_9LACO</name>
<dbReference type="EMBL" id="DYXG01000088">
    <property type="protein sequence ID" value="HJE97676.1"/>
    <property type="molecule type" value="Genomic_DNA"/>
</dbReference>
<dbReference type="AlphaFoldDB" id="A0A921F9Y5"/>
<reference evidence="1" key="1">
    <citation type="journal article" date="2021" name="PeerJ">
        <title>Extensive microbial diversity within the chicken gut microbiome revealed by metagenomics and culture.</title>
        <authorList>
            <person name="Gilroy R."/>
            <person name="Ravi A."/>
            <person name="Getino M."/>
            <person name="Pursley I."/>
            <person name="Horton D.L."/>
            <person name="Alikhan N.F."/>
            <person name="Baker D."/>
            <person name="Gharbi K."/>
            <person name="Hall N."/>
            <person name="Watson M."/>
            <person name="Adriaenssens E.M."/>
            <person name="Foster-Nyarko E."/>
            <person name="Jarju S."/>
            <person name="Secka A."/>
            <person name="Antonio M."/>
            <person name="Oren A."/>
            <person name="Chaudhuri R.R."/>
            <person name="La Ragione R."/>
            <person name="Hildebrand F."/>
            <person name="Pallen M.J."/>
        </authorList>
    </citation>
    <scope>NUCLEOTIDE SEQUENCE</scope>
    <source>
        <strain evidence="1">CHK174-6876</strain>
    </source>
</reference>
<feature type="non-terminal residue" evidence="1">
    <location>
        <position position="1"/>
    </location>
</feature>
<protein>
    <submittedName>
        <fullName evidence="1">Uncharacterized protein</fullName>
    </submittedName>
</protein>
<accession>A0A921F9Y5</accession>
<organism evidence="1 2">
    <name type="scientific">Ligilactobacillus acidipiscis</name>
    <dbReference type="NCBI Taxonomy" id="89059"/>
    <lineage>
        <taxon>Bacteria</taxon>
        <taxon>Bacillati</taxon>
        <taxon>Bacillota</taxon>
        <taxon>Bacilli</taxon>
        <taxon>Lactobacillales</taxon>
        <taxon>Lactobacillaceae</taxon>
        <taxon>Ligilactobacillus</taxon>
    </lineage>
</organism>
<proteinExistence type="predicted"/>
<comment type="caution">
    <text evidence="1">The sequence shown here is derived from an EMBL/GenBank/DDBJ whole genome shotgun (WGS) entry which is preliminary data.</text>
</comment>
<reference evidence="1" key="2">
    <citation type="submission" date="2021-09" db="EMBL/GenBank/DDBJ databases">
        <authorList>
            <person name="Gilroy R."/>
        </authorList>
    </citation>
    <scope>NUCLEOTIDE SEQUENCE</scope>
    <source>
        <strain evidence="1">CHK174-6876</strain>
    </source>
</reference>
<sequence length="86" mass="9626">VLVVELREPKVCAYPTLTTSRKNHDLSSKSDSAQLLTGSLRSVLVVELWQARSSVYPTSTRQCLKRTILLKHDILASSRLPSLCFL</sequence>
<dbReference type="Proteomes" id="UP000707535">
    <property type="component" value="Unassembled WGS sequence"/>
</dbReference>
<gene>
    <name evidence="1" type="ORF">K8V00_08645</name>
</gene>
<evidence type="ECO:0000313" key="1">
    <source>
        <dbReference type="EMBL" id="HJE97676.1"/>
    </source>
</evidence>
<evidence type="ECO:0000313" key="2">
    <source>
        <dbReference type="Proteomes" id="UP000707535"/>
    </source>
</evidence>